<dbReference type="PANTHER" id="PTHR12585:SF69">
    <property type="entry name" value="FI11703P"/>
    <property type="match status" value="1"/>
</dbReference>
<protein>
    <submittedName>
        <fullName evidence="1">Uncharacterized protein</fullName>
    </submittedName>
</protein>
<dbReference type="GO" id="GO:0007062">
    <property type="term" value="P:sister chromatid cohesion"/>
    <property type="evidence" value="ECO:0007669"/>
    <property type="project" value="InterPro"/>
</dbReference>
<gene>
    <name evidence="1" type="ORF">BINO364_LOCUS1617</name>
</gene>
<dbReference type="GO" id="GO:1990414">
    <property type="term" value="P:replication-born double-strand break repair via sister chromatid exchange"/>
    <property type="evidence" value="ECO:0007669"/>
    <property type="project" value="TreeGrafter"/>
</dbReference>
<organism evidence="1 2">
    <name type="scientific">Brenthis ino</name>
    <name type="common">lesser marbled fritillary</name>
    <dbReference type="NCBI Taxonomy" id="405034"/>
    <lineage>
        <taxon>Eukaryota</taxon>
        <taxon>Metazoa</taxon>
        <taxon>Ecdysozoa</taxon>
        <taxon>Arthropoda</taxon>
        <taxon>Hexapoda</taxon>
        <taxon>Insecta</taxon>
        <taxon>Pterygota</taxon>
        <taxon>Neoptera</taxon>
        <taxon>Endopterygota</taxon>
        <taxon>Lepidoptera</taxon>
        <taxon>Glossata</taxon>
        <taxon>Ditrysia</taxon>
        <taxon>Papilionoidea</taxon>
        <taxon>Nymphalidae</taxon>
        <taxon>Heliconiinae</taxon>
        <taxon>Argynnini</taxon>
        <taxon>Brenthis</taxon>
    </lineage>
</organism>
<keyword evidence="2" id="KW-1185">Reference proteome</keyword>
<sequence>MFSHNNRFSHEISEHVSIRPELPRLVFEEVADEDKIEEQIQNSGNIVANIKDITLQEPTLPENRILLDDGFGELNPDQAMQFLDRTVEMMLVQETSVQHSGLDLPVDISYKSQDRSRLIPHEAQMERISEHDMSVFRKSMGAEIVAGDLEKDILDIPEIPPPIAPESHNVEKELPVDVTEREPLKGNELEELMLQDLEPQTKKRKLKQKLIIDKKTRLSSSFIRSRIENNKVELRCEDSAADLAPLVLAAGALLREAARGAARPLADMFARAVLARRDIEEPLPAKTRTFQSRSMLEKIDEEVEPVERPIDNAPDLSKQPQISDIMPLDISEMPTQKILTESQARKRTSEIEISPKRQRKSGFMSYRLHQTQADISNIEANKENVPVEPTDVEANKENVPAEHPDVDRLTAMIQSAGLADRDDVQNKQGSDSETQLGSLDRTKVSLGDSERTTDSKKFIREEWGTAGTMYKIYKYVNSGVSVTVDSLMCRGPVLAGHKRLIAARCFTSILKLKQHGFIIVHKDSVTQEIINIELGEKILRKRK</sequence>
<dbReference type="EMBL" id="OV170221">
    <property type="protein sequence ID" value="CAH0714587.1"/>
    <property type="molecule type" value="Genomic_DNA"/>
</dbReference>
<dbReference type="GO" id="GO:0003682">
    <property type="term" value="F:chromatin binding"/>
    <property type="evidence" value="ECO:0007669"/>
    <property type="project" value="TreeGrafter"/>
</dbReference>
<dbReference type="InterPro" id="IPR039781">
    <property type="entry name" value="Rad21/Rec8-like"/>
</dbReference>
<accession>A0A8J9UJ23</accession>
<name>A0A8J9UJ23_9NEOP</name>
<feature type="non-terminal residue" evidence="1">
    <location>
        <position position="543"/>
    </location>
</feature>
<reference evidence="1" key="1">
    <citation type="submission" date="2021-12" db="EMBL/GenBank/DDBJ databases">
        <authorList>
            <person name="Martin H S."/>
        </authorList>
    </citation>
    <scope>NUCLEOTIDE SEQUENCE</scope>
</reference>
<dbReference type="GO" id="GO:0008278">
    <property type="term" value="C:cohesin complex"/>
    <property type="evidence" value="ECO:0007669"/>
    <property type="project" value="InterPro"/>
</dbReference>
<proteinExistence type="predicted"/>
<evidence type="ECO:0000313" key="2">
    <source>
        <dbReference type="Proteomes" id="UP000838878"/>
    </source>
</evidence>
<dbReference type="PANTHER" id="PTHR12585">
    <property type="entry name" value="SCC1 / RAD21 FAMILY MEMBER"/>
    <property type="match status" value="1"/>
</dbReference>
<dbReference type="AlphaFoldDB" id="A0A8J9UJ23"/>
<dbReference type="OrthoDB" id="10071381at2759"/>
<evidence type="ECO:0000313" key="1">
    <source>
        <dbReference type="EMBL" id="CAH0714587.1"/>
    </source>
</evidence>
<dbReference type="Proteomes" id="UP000838878">
    <property type="component" value="Chromosome 1"/>
</dbReference>